<dbReference type="EMBL" id="CAJZBQ010000033">
    <property type="protein sequence ID" value="CAG9323357.1"/>
    <property type="molecule type" value="Genomic_DNA"/>
</dbReference>
<evidence type="ECO:0000313" key="2">
    <source>
        <dbReference type="Proteomes" id="UP001162131"/>
    </source>
</evidence>
<comment type="caution">
    <text evidence="1">The sequence shown here is derived from an EMBL/GenBank/DDBJ whole genome shotgun (WGS) entry which is preliminary data.</text>
</comment>
<accession>A0AAU9JE80</accession>
<keyword evidence="2" id="KW-1185">Reference proteome</keyword>
<protein>
    <submittedName>
        <fullName evidence="1">Uncharacterized protein</fullName>
    </submittedName>
</protein>
<organism evidence="1 2">
    <name type="scientific">Blepharisma stoltei</name>
    <dbReference type="NCBI Taxonomy" id="1481888"/>
    <lineage>
        <taxon>Eukaryota</taxon>
        <taxon>Sar</taxon>
        <taxon>Alveolata</taxon>
        <taxon>Ciliophora</taxon>
        <taxon>Postciliodesmatophora</taxon>
        <taxon>Heterotrichea</taxon>
        <taxon>Heterotrichida</taxon>
        <taxon>Blepharismidae</taxon>
        <taxon>Blepharisma</taxon>
    </lineage>
</organism>
<dbReference type="AlphaFoldDB" id="A0AAU9JE80"/>
<reference evidence="1" key="1">
    <citation type="submission" date="2021-09" db="EMBL/GenBank/DDBJ databases">
        <authorList>
            <consortium name="AG Swart"/>
            <person name="Singh M."/>
            <person name="Singh A."/>
            <person name="Seah K."/>
            <person name="Emmerich C."/>
        </authorList>
    </citation>
    <scope>NUCLEOTIDE SEQUENCE</scope>
    <source>
        <strain evidence="1">ATCC30299</strain>
    </source>
</reference>
<proteinExistence type="predicted"/>
<gene>
    <name evidence="1" type="ORF">BSTOLATCC_MIC33257</name>
</gene>
<dbReference type="Proteomes" id="UP001162131">
    <property type="component" value="Unassembled WGS sequence"/>
</dbReference>
<name>A0AAU9JE80_9CILI</name>
<sequence>MDIMPIDILISVRHCLSNIEKALKTASVAEIQDILNLVLKADVSDWDALEKLDREIHELSLDENLQTSISIYINFMLFKFGIKQQNFFPALAHKCAKKLLHLSKYAYLDIQGLILDFSHKLSESFLDIKSIKEIHDWLHLLLNGQIEKFGTFEHPLQILEFKFNMLLWREISIDNYPHLVEILEELFAVSQLNWNLVNLNSIVSEITLHYMEQFRKSNFNEGQRILDNKALGCMQHFNLEERLCNKIRQLAN</sequence>
<evidence type="ECO:0000313" key="1">
    <source>
        <dbReference type="EMBL" id="CAG9323357.1"/>
    </source>
</evidence>